<dbReference type="InterPro" id="IPR037455">
    <property type="entry name" value="LucA/IucC-like"/>
</dbReference>
<dbReference type="Gene3D" id="6.10.250.3370">
    <property type="match status" value="1"/>
</dbReference>
<dbReference type="EMBL" id="JBBAXC010000002">
    <property type="protein sequence ID" value="MEI5905878.1"/>
    <property type="molecule type" value="Genomic_DNA"/>
</dbReference>
<dbReference type="InterPro" id="IPR022770">
    <property type="entry name" value="IucA/IucC-like_C"/>
</dbReference>
<evidence type="ECO:0000259" key="3">
    <source>
        <dbReference type="Pfam" id="PF04183"/>
    </source>
</evidence>
<sequence>MLIDKFNNELKANAGIMSRLANSIVREELLGKNLRLYKEDELVHKPPYSKYHSYYVVEGEMNRSLLYLPVIRVGAFKRIEFSHEFYSFIDNEWTVMTELSTFVDVLTNQFNLPITKELKNELINSRDNLASSYEALITKQRWVLQKNHSVFREKPSSWLQWVEWMKKNHQFDELSFSESMVVEGHPLHPSTKAKIGLTDEEVKRYAPEFEQDIPLLFVLVKRKYVTETMAKSWGGQSLFDLLPGLEEVSKEIQPSAEILENYVPFIVHPWQYEKILSEFFVQELLEHDIVPLPYTLLSKATLSFRTMNLLEFNFHVKLPVRVQATSATRTVSPQITVDGPRLSDLFDEIKESGELNNLIVLKEQYGAFFNSSADDKDMTKGRNLAYVMREDPRQYINEEDTAFVAASLTAENPYTGEPIFIELMKNHFGERDITSDMAAQYLKDYANCLISPLMLLIQNYGIALEGHMQNTIVCINNNRVKRVIIRDLGGIRVHQETVQSQFPTFHLESSSLMTEDMKEVIRKFHHAVIQNHIGDIIFVLCKYIPLDETILWRAIREVMEASLNKESSNFSLIHNELFAEKVETKSLLSMRIQQQAKEYIYTSFSNPLLKEKDKDANLSTYAN</sequence>
<evidence type="ECO:0000313" key="5">
    <source>
        <dbReference type="EMBL" id="MEI5905878.1"/>
    </source>
</evidence>
<reference evidence="5 6" key="1">
    <citation type="journal article" date="2018" name="J. Microbiol.">
        <title>Bacillus spongiae sp. nov., isolated from sponge of Jeju Island.</title>
        <authorList>
            <person name="Lee G.E."/>
            <person name="Im W.T."/>
            <person name="Park J.S."/>
        </authorList>
    </citation>
    <scope>NUCLEOTIDE SEQUENCE [LARGE SCALE GENOMIC DNA]</scope>
    <source>
        <strain evidence="5 6">135PIL107-10</strain>
    </source>
</reference>
<dbReference type="Proteomes" id="UP001312865">
    <property type="component" value="Unassembled WGS sequence"/>
</dbReference>
<evidence type="ECO:0000313" key="6">
    <source>
        <dbReference type="Proteomes" id="UP001312865"/>
    </source>
</evidence>
<evidence type="ECO:0000256" key="2">
    <source>
        <dbReference type="ARBA" id="ARBA00007832"/>
    </source>
</evidence>
<organism evidence="5 6">
    <name type="scientific">Bacillus spongiae</name>
    <dbReference type="NCBI Taxonomy" id="2683610"/>
    <lineage>
        <taxon>Bacteria</taxon>
        <taxon>Bacillati</taxon>
        <taxon>Bacillota</taxon>
        <taxon>Bacilli</taxon>
        <taxon>Bacillales</taxon>
        <taxon>Bacillaceae</taxon>
        <taxon>Bacillus</taxon>
    </lineage>
</organism>
<dbReference type="Pfam" id="PF04183">
    <property type="entry name" value="IucA_IucC"/>
    <property type="match status" value="1"/>
</dbReference>
<dbReference type="PANTHER" id="PTHR34384:SF6">
    <property type="entry name" value="STAPHYLOFERRIN B SYNTHASE"/>
    <property type="match status" value="1"/>
</dbReference>
<comment type="caution">
    <text evidence="5">The sequence shown here is derived from an EMBL/GenBank/DDBJ whole genome shotgun (WGS) entry which is preliminary data.</text>
</comment>
<dbReference type="RefSeq" id="WP_336585300.1">
    <property type="nucleotide sequence ID" value="NZ_JBBAXC010000002.1"/>
</dbReference>
<protein>
    <submittedName>
        <fullName evidence="5">IucA/IucC family protein</fullName>
    </submittedName>
</protein>
<evidence type="ECO:0000259" key="4">
    <source>
        <dbReference type="Pfam" id="PF06276"/>
    </source>
</evidence>
<feature type="domain" description="Aerobactin siderophore biosynthesis IucA/IucC-like C-terminal" evidence="4">
    <location>
        <begin position="440"/>
        <end position="597"/>
    </location>
</feature>
<keyword evidence="6" id="KW-1185">Reference proteome</keyword>
<evidence type="ECO:0000256" key="1">
    <source>
        <dbReference type="ARBA" id="ARBA00004924"/>
    </source>
</evidence>
<dbReference type="Pfam" id="PF06276">
    <property type="entry name" value="FhuF"/>
    <property type="match status" value="1"/>
</dbReference>
<dbReference type="Gene3D" id="1.10.510.40">
    <property type="match status" value="1"/>
</dbReference>
<feature type="domain" description="Aerobactin siderophore biosynthesis IucA/IucC N-terminal" evidence="3">
    <location>
        <begin position="175"/>
        <end position="409"/>
    </location>
</feature>
<comment type="similarity">
    <text evidence="2">Belongs to the IucA/IucC family.</text>
</comment>
<comment type="pathway">
    <text evidence="1">Siderophore biosynthesis.</text>
</comment>
<proteinExistence type="inferred from homology"/>
<accession>A0ABU8H9M0</accession>
<dbReference type="InterPro" id="IPR007310">
    <property type="entry name" value="Aerobactin_biosyn_IucA/IucC_N"/>
</dbReference>
<dbReference type="PANTHER" id="PTHR34384">
    <property type="entry name" value="L-2,3-DIAMINOPROPANOATE--CITRATE LIGASE"/>
    <property type="match status" value="1"/>
</dbReference>
<gene>
    <name evidence="5" type="ORF">WAK64_02205</name>
</gene>
<name>A0ABU8H9M0_9BACI</name>